<dbReference type="AlphaFoldDB" id="A0A8B6HPZ7"/>
<evidence type="ECO:0000313" key="4">
    <source>
        <dbReference type="Proteomes" id="UP000596742"/>
    </source>
</evidence>
<feature type="transmembrane region" description="Helical" evidence="2">
    <location>
        <begin position="160"/>
        <end position="180"/>
    </location>
</feature>
<gene>
    <name evidence="3" type="ORF">MGAL_10B052851</name>
</gene>
<name>A0A8B6HPZ7_MYTGA</name>
<feature type="compositionally biased region" description="Polar residues" evidence="1">
    <location>
        <begin position="26"/>
        <end position="37"/>
    </location>
</feature>
<dbReference type="Proteomes" id="UP000596742">
    <property type="component" value="Unassembled WGS sequence"/>
</dbReference>
<sequence length="227" mass="25836">MDSEDLANITKLQRDPSFTIRDTTEVLASSSTTNELTKTVDDENPSSSNSSHQYESGSSNANGNGNATDNTVIKRPLSTKCTFSYDDVPGTSRMSQSVSILDDGYDVPSTYRRSNGTKISRDGSDQVNAMNRTRSRINSMYHSNWTEVTLKRKRMRFLSALMYLIIVVSIAVVLTWYYWFVWNPPCINLPWKHTNCTEEMTRLMFLKTLSNRSQQHIGEARTKRMCV</sequence>
<feature type="region of interest" description="Disordered" evidence="1">
    <location>
        <begin position="26"/>
        <end position="73"/>
    </location>
</feature>
<organism evidence="3 4">
    <name type="scientific">Mytilus galloprovincialis</name>
    <name type="common">Mediterranean mussel</name>
    <dbReference type="NCBI Taxonomy" id="29158"/>
    <lineage>
        <taxon>Eukaryota</taxon>
        <taxon>Metazoa</taxon>
        <taxon>Spiralia</taxon>
        <taxon>Lophotrochozoa</taxon>
        <taxon>Mollusca</taxon>
        <taxon>Bivalvia</taxon>
        <taxon>Autobranchia</taxon>
        <taxon>Pteriomorphia</taxon>
        <taxon>Mytilida</taxon>
        <taxon>Mytiloidea</taxon>
        <taxon>Mytilidae</taxon>
        <taxon>Mytilinae</taxon>
        <taxon>Mytilus</taxon>
    </lineage>
</organism>
<protein>
    <submittedName>
        <fullName evidence="3">Uncharacterized protein</fullName>
    </submittedName>
</protein>
<keyword evidence="2" id="KW-0472">Membrane</keyword>
<evidence type="ECO:0000313" key="3">
    <source>
        <dbReference type="EMBL" id="VDI82689.1"/>
    </source>
</evidence>
<dbReference type="EMBL" id="UYJE01010381">
    <property type="protein sequence ID" value="VDI82689.1"/>
    <property type="molecule type" value="Genomic_DNA"/>
</dbReference>
<keyword evidence="4" id="KW-1185">Reference proteome</keyword>
<keyword evidence="2" id="KW-0812">Transmembrane</keyword>
<proteinExistence type="predicted"/>
<feature type="compositionally biased region" description="Low complexity" evidence="1">
    <location>
        <begin position="56"/>
        <end position="67"/>
    </location>
</feature>
<accession>A0A8B6HPZ7</accession>
<reference evidence="3" key="1">
    <citation type="submission" date="2018-11" db="EMBL/GenBank/DDBJ databases">
        <authorList>
            <person name="Alioto T."/>
            <person name="Alioto T."/>
        </authorList>
    </citation>
    <scope>NUCLEOTIDE SEQUENCE</scope>
</reference>
<keyword evidence="2" id="KW-1133">Transmembrane helix</keyword>
<evidence type="ECO:0000256" key="1">
    <source>
        <dbReference type="SAM" id="MobiDB-lite"/>
    </source>
</evidence>
<evidence type="ECO:0000256" key="2">
    <source>
        <dbReference type="SAM" id="Phobius"/>
    </source>
</evidence>
<comment type="caution">
    <text evidence="3">The sequence shown here is derived from an EMBL/GenBank/DDBJ whole genome shotgun (WGS) entry which is preliminary data.</text>
</comment>
<feature type="compositionally biased region" description="Polar residues" evidence="1">
    <location>
        <begin position="45"/>
        <end position="55"/>
    </location>
</feature>
<dbReference type="OrthoDB" id="10293313at2759"/>